<dbReference type="RefSeq" id="WP_313916247.1">
    <property type="nucleotide sequence ID" value="NZ_CP135076.1"/>
</dbReference>
<proteinExistence type="inferred from homology"/>
<protein>
    <submittedName>
        <fullName evidence="4">Alpha/beta hydrolase</fullName>
    </submittedName>
</protein>
<dbReference type="PROSITE" id="PS01173">
    <property type="entry name" value="LIPASE_GDXG_HIS"/>
    <property type="match status" value="1"/>
</dbReference>
<gene>
    <name evidence="4" type="ORF">RPR59_02270</name>
</gene>
<dbReference type="EMBL" id="CP135076">
    <property type="protein sequence ID" value="WNO54107.1"/>
    <property type="molecule type" value="Genomic_DNA"/>
</dbReference>
<sequence length="312" mass="33585">MITPLDPDIARFRDEVNGAYARLSAGGVPHVAERRRIAEQVRAPWAAGGPDMASVRDLTVGPNAIRVRIYRPADDAPLPALVYLHGGGWVLFSIDTHDRLMREYAARSGCAVVGIDYRRAPETPFPAALDDVALVLGRLRQAGDSLGIDATRLAVGGDSAGANLSLATAIRERDAGRGLAAMLLNYGVFDTLERASHVAFDGADYMLTCEEMRDFWCAYLGPGAAKTSDPLARPILADSQGLPPAFFCIPECDILADENRAMAERLRAASVPVRAEVYPGAAHSFLEAVRISRLADRALSEASAWLRGCLDR</sequence>
<dbReference type="InterPro" id="IPR013094">
    <property type="entry name" value="AB_hydrolase_3"/>
</dbReference>
<comment type="similarity">
    <text evidence="1">Belongs to the 'GDXG' lipolytic enzyme family.</text>
</comment>
<dbReference type="InterPro" id="IPR029058">
    <property type="entry name" value="AB_hydrolase_fold"/>
</dbReference>
<evidence type="ECO:0000313" key="4">
    <source>
        <dbReference type="EMBL" id="WNO54107.1"/>
    </source>
</evidence>
<dbReference type="Proteomes" id="UP001302249">
    <property type="component" value="Chromosome"/>
</dbReference>
<dbReference type="Pfam" id="PF07859">
    <property type="entry name" value="Abhydrolase_3"/>
    <property type="match status" value="1"/>
</dbReference>
<dbReference type="InterPro" id="IPR050300">
    <property type="entry name" value="GDXG_lipolytic_enzyme"/>
</dbReference>
<dbReference type="GO" id="GO:0016787">
    <property type="term" value="F:hydrolase activity"/>
    <property type="evidence" value="ECO:0007669"/>
    <property type="project" value="UniProtKB-KW"/>
</dbReference>
<keyword evidence="5" id="KW-1185">Reference proteome</keyword>
<keyword evidence="2 4" id="KW-0378">Hydrolase</keyword>
<dbReference type="Gene3D" id="3.40.50.1820">
    <property type="entry name" value="alpha/beta hydrolase"/>
    <property type="match status" value="1"/>
</dbReference>
<evidence type="ECO:0000256" key="1">
    <source>
        <dbReference type="ARBA" id="ARBA00010515"/>
    </source>
</evidence>
<dbReference type="PANTHER" id="PTHR48081">
    <property type="entry name" value="AB HYDROLASE SUPERFAMILY PROTEIN C4A8.06C"/>
    <property type="match status" value="1"/>
</dbReference>
<accession>A0ABZ0BA81</accession>
<feature type="domain" description="Alpha/beta hydrolase fold-3" evidence="3">
    <location>
        <begin position="81"/>
        <end position="286"/>
    </location>
</feature>
<evidence type="ECO:0000313" key="5">
    <source>
        <dbReference type="Proteomes" id="UP001302249"/>
    </source>
</evidence>
<dbReference type="InterPro" id="IPR002168">
    <property type="entry name" value="Lipase_GDXG_HIS_AS"/>
</dbReference>
<dbReference type="PANTHER" id="PTHR48081:SF8">
    <property type="entry name" value="ALPHA_BETA HYDROLASE FOLD-3 DOMAIN-CONTAINING PROTEIN-RELATED"/>
    <property type="match status" value="1"/>
</dbReference>
<organism evidence="4 5">
    <name type="scientific">Stakelama saccharophila</name>
    <dbReference type="NCBI Taxonomy" id="3075605"/>
    <lineage>
        <taxon>Bacteria</taxon>
        <taxon>Pseudomonadati</taxon>
        <taxon>Pseudomonadota</taxon>
        <taxon>Alphaproteobacteria</taxon>
        <taxon>Sphingomonadales</taxon>
        <taxon>Sphingomonadaceae</taxon>
        <taxon>Stakelama</taxon>
    </lineage>
</organism>
<reference evidence="4 5" key="1">
    <citation type="submission" date="2023-09" db="EMBL/GenBank/DDBJ databases">
        <authorList>
            <person name="Rey-Velasco X."/>
        </authorList>
    </citation>
    <scope>NUCLEOTIDE SEQUENCE [LARGE SCALE GENOMIC DNA]</scope>
    <source>
        <strain evidence="4 5">W311</strain>
    </source>
</reference>
<evidence type="ECO:0000259" key="3">
    <source>
        <dbReference type="Pfam" id="PF07859"/>
    </source>
</evidence>
<evidence type="ECO:0000256" key="2">
    <source>
        <dbReference type="ARBA" id="ARBA00022801"/>
    </source>
</evidence>
<name>A0ABZ0BA81_9SPHN</name>
<dbReference type="SUPFAM" id="SSF53474">
    <property type="entry name" value="alpha/beta-Hydrolases"/>
    <property type="match status" value="1"/>
</dbReference>